<accession>A0ABU4PQ53</accession>
<dbReference type="RefSeq" id="WP_010406470.1">
    <property type="nucleotide sequence ID" value="NZ_JAWXXV010000001.1"/>
</dbReference>
<gene>
    <name evidence="1" type="ORF">SIL82_18625</name>
</gene>
<evidence type="ECO:0000313" key="2">
    <source>
        <dbReference type="Proteomes" id="UP001279660"/>
    </source>
</evidence>
<sequence length="222" mass="24707">MLLPMTVPQGGFNQEFRQHPSFPGGYIYSHTGDNYQAYMDHIYPLLPSRVSFSTHELPSDLQKDEPGTNGVPQTAVLFPYPGTPPAGFPWRFTLLAGKQTIDCLLIARILWIQPIPADETGGDDASQSSTSWSRGLIERRTETTLLAGGTLVELVGDDGDRYALVASFQAPDTDAMPPPPPGYHYESRLLEADFRLLCRQFAHILVTSGYNFQRYLRGRAED</sequence>
<proteinExistence type="predicted"/>
<protein>
    <submittedName>
        <fullName evidence="1">Uncharacterized protein</fullName>
    </submittedName>
</protein>
<name>A0ABU4PQ53_9SPHN</name>
<reference evidence="1 2" key="1">
    <citation type="submission" date="2023-11" db="EMBL/GenBank/DDBJ databases">
        <title>MicrobeMod: A computational toolkit for identifying prokaryotic methylation and restriction-modification with nanopore sequencing.</title>
        <authorList>
            <person name="Crits-Christoph A."/>
            <person name="Kang S.C."/>
            <person name="Lee H."/>
            <person name="Ostrov N."/>
        </authorList>
    </citation>
    <scope>NUCLEOTIDE SEQUENCE [LARGE SCALE GENOMIC DNA]</scope>
    <source>
        <strain evidence="1 2">ATCC 14820</strain>
    </source>
</reference>
<organism evidence="1 2">
    <name type="scientific">Sphingomonas echinoides</name>
    <dbReference type="NCBI Taxonomy" id="59803"/>
    <lineage>
        <taxon>Bacteria</taxon>
        <taxon>Pseudomonadati</taxon>
        <taxon>Pseudomonadota</taxon>
        <taxon>Alphaproteobacteria</taxon>
        <taxon>Sphingomonadales</taxon>
        <taxon>Sphingomonadaceae</taxon>
        <taxon>Sphingomonas</taxon>
    </lineage>
</organism>
<dbReference type="EMBL" id="JAWXXV010000001">
    <property type="protein sequence ID" value="MDX5986278.1"/>
    <property type="molecule type" value="Genomic_DNA"/>
</dbReference>
<keyword evidence="2" id="KW-1185">Reference proteome</keyword>
<dbReference type="Proteomes" id="UP001279660">
    <property type="component" value="Unassembled WGS sequence"/>
</dbReference>
<evidence type="ECO:0000313" key="1">
    <source>
        <dbReference type="EMBL" id="MDX5986278.1"/>
    </source>
</evidence>
<comment type="caution">
    <text evidence="1">The sequence shown here is derived from an EMBL/GenBank/DDBJ whole genome shotgun (WGS) entry which is preliminary data.</text>
</comment>